<dbReference type="EMBL" id="GECU01027108">
    <property type="protein sequence ID" value="JAS80598.1"/>
    <property type="molecule type" value="Transcribed_RNA"/>
</dbReference>
<proteinExistence type="predicted"/>
<name>A0A1B6I0Z5_9HEMI</name>
<dbReference type="AlphaFoldDB" id="A0A1B6I0Z5"/>
<gene>
    <name evidence="1" type="ORF">g.57648</name>
</gene>
<organism evidence="1">
    <name type="scientific">Homalodisca liturata</name>
    <dbReference type="NCBI Taxonomy" id="320908"/>
    <lineage>
        <taxon>Eukaryota</taxon>
        <taxon>Metazoa</taxon>
        <taxon>Ecdysozoa</taxon>
        <taxon>Arthropoda</taxon>
        <taxon>Hexapoda</taxon>
        <taxon>Insecta</taxon>
        <taxon>Pterygota</taxon>
        <taxon>Neoptera</taxon>
        <taxon>Paraneoptera</taxon>
        <taxon>Hemiptera</taxon>
        <taxon>Auchenorrhyncha</taxon>
        <taxon>Membracoidea</taxon>
        <taxon>Cicadellidae</taxon>
        <taxon>Cicadellinae</taxon>
        <taxon>Proconiini</taxon>
        <taxon>Homalodisca</taxon>
    </lineage>
</organism>
<evidence type="ECO:0000313" key="1">
    <source>
        <dbReference type="EMBL" id="JAS80598.1"/>
    </source>
</evidence>
<accession>A0A1B6I0Z5</accession>
<reference evidence="1" key="1">
    <citation type="submission" date="2015-11" db="EMBL/GenBank/DDBJ databases">
        <title>De novo transcriptome assembly of four potential Pierce s Disease insect vectors from Arizona vineyards.</title>
        <authorList>
            <person name="Tassone E.E."/>
        </authorList>
    </citation>
    <scope>NUCLEOTIDE SEQUENCE</scope>
</reference>
<sequence length="165" mass="18385">MTIEQVLMRSLKSIGGLTGDRGITATTIAIWINSMPTCSRVCEAMEEFAGVRSLSSEQHVELRDARQKRNSKDLQTFISWIEEHNPFSKSPELSSLSTGVIGDETVNCDKAFEIGAISIKAIENKTFKEIHMKRKFAVKSLASITKSVKINNDMVCVNPNTLLHR</sequence>
<protein>
    <submittedName>
        <fullName evidence="1">Uncharacterized protein</fullName>
    </submittedName>
</protein>
<feature type="non-terminal residue" evidence="1">
    <location>
        <position position="165"/>
    </location>
</feature>